<organism evidence="2 3">
    <name type="scientific">Colocasia esculenta</name>
    <name type="common">Wild taro</name>
    <name type="synonym">Arum esculentum</name>
    <dbReference type="NCBI Taxonomy" id="4460"/>
    <lineage>
        <taxon>Eukaryota</taxon>
        <taxon>Viridiplantae</taxon>
        <taxon>Streptophyta</taxon>
        <taxon>Embryophyta</taxon>
        <taxon>Tracheophyta</taxon>
        <taxon>Spermatophyta</taxon>
        <taxon>Magnoliopsida</taxon>
        <taxon>Liliopsida</taxon>
        <taxon>Araceae</taxon>
        <taxon>Aroideae</taxon>
        <taxon>Colocasieae</taxon>
        <taxon>Colocasia</taxon>
    </lineage>
</organism>
<keyword evidence="1" id="KW-0732">Signal</keyword>
<protein>
    <recommendedName>
        <fullName evidence="4">Secreted protein</fullName>
    </recommendedName>
</protein>
<feature type="chain" id="PRO_5032415321" description="Secreted protein" evidence="1">
    <location>
        <begin position="18"/>
        <end position="256"/>
    </location>
</feature>
<dbReference type="EMBL" id="NMUH01013127">
    <property type="protein sequence ID" value="MQM22521.1"/>
    <property type="molecule type" value="Genomic_DNA"/>
</dbReference>
<dbReference type="Proteomes" id="UP000652761">
    <property type="component" value="Unassembled WGS sequence"/>
</dbReference>
<keyword evidence="3" id="KW-1185">Reference proteome</keyword>
<sequence length="256" mass="27850">MSVALLCTSLLAWLARASVSPVCVLDCASACALEAFCVVILVFGLSISCDRGPGPTWPVVPSQASGFCVRLLGSVLVLCRLEPGCIALFLEWLPVLALSFPPLGHFVLAYASWSYHYRCGVAALPCLVLDHVVCRRWEVSGSGLTSDVFRVSVAVCHIVEHVTTRKVWLRPSGDSGCHFRVLRFLRVCLLSLSDRQEGLGVSRVVVGNHVLCRVFPATEWVADWLVPTVRSIGGCSRVVFGWRLPLFRPDLASLGT</sequence>
<feature type="signal peptide" evidence="1">
    <location>
        <begin position="1"/>
        <end position="17"/>
    </location>
</feature>
<name>A0A843XTY8_COLES</name>
<dbReference type="AlphaFoldDB" id="A0A843XTY8"/>
<evidence type="ECO:0008006" key="4">
    <source>
        <dbReference type="Google" id="ProtNLM"/>
    </source>
</evidence>
<evidence type="ECO:0000313" key="3">
    <source>
        <dbReference type="Proteomes" id="UP000652761"/>
    </source>
</evidence>
<comment type="caution">
    <text evidence="2">The sequence shown here is derived from an EMBL/GenBank/DDBJ whole genome shotgun (WGS) entry which is preliminary data.</text>
</comment>
<evidence type="ECO:0000313" key="2">
    <source>
        <dbReference type="EMBL" id="MQM22521.1"/>
    </source>
</evidence>
<accession>A0A843XTY8</accession>
<gene>
    <name evidence="2" type="ORF">Taro_055574</name>
</gene>
<proteinExistence type="predicted"/>
<evidence type="ECO:0000256" key="1">
    <source>
        <dbReference type="SAM" id="SignalP"/>
    </source>
</evidence>
<feature type="non-terminal residue" evidence="2">
    <location>
        <position position="1"/>
    </location>
</feature>
<reference evidence="2" key="1">
    <citation type="submission" date="2017-07" db="EMBL/GenBank/DDBJ databases">
        <title>Taro Niue Genome Assembly and Annotation.</title>
        <authorList>
            <person name="Atibalentja N."/>
            <person name="Keating K."/>
            <person name="Fields C.J."/>
        </authorList>
    </citation>
    <scope>NUCLEOTIDE SEQUENCE</scope>
    <source>
        <strain evidence="2">Niue_2</strain>
        <tissue evidence="2">Leaf</tissue>
    </source>
</reference>